<evidence type="ECO:0000256" key="12">
    <source>
        <dbReference type="HAMAP-Rule" id="MF_01209"/>
    </source>
</evidence>
<dbReference type="FunFam" id="3.50.30.20:FF:000001">
    <property type="entry name" value="Carbamoyl-phosphate synthase small chain"/>
    <property type="match status" value="1"/>
</dbReference>
<dbReference type="PRINTS" id="PR00099">
    <property type="entry name" value="CPSGATASE"/>
</dbReference>
<feature type="binding site" evidence="12">
    <location>
        <position position="314"/>
    </location>
    <ligand>
        <name>L-glutamine</name>
        <dbReference type="ChEBI" id="CHEBI:58359"/>
    </ligand>
</feature>
<dbReference type="GO" id="GO:0009507">
    <property type="term" value="C:chloroplast"/>
    <property type="evidence" value="ECO:0007669"/>
    <property type="project" value="UniProtKB-SubCell"/>
</dbReference>
<dbReference type="SUPFAM" id="SSF52317">
    <property type="entry name" value="Class I glutamine amidotransferase-like"/>
    <property type="match status" value="1"/>
</dbReference>
<keyword evidence="14" id="KW-0150">Chloroplast</keyword>
<feature type="active site" description="Nucleophile" evidence="12">
    <location>
        <position position="274"/>
    </location>
</feature>
<dbReference type="GO" id="GO:0004088">
    <property type="term" value="F:carbamoyl-phosphate synthase (glutamine-hydrolyzing) activity"/>
    <property type="evidence" value="ECO:0007669"/>
    <property type="project" value="UniProtKB-UniRule"/>
</dbReference>
<dbReference type="Gene3D" id="3.50.30.20">
    <property type="entry name" value="Carbamoyl-phosphate synthase small subunit, N-terminal domain"/>
    <property type="match status" value="1"/>
</dbReference>
<comment type="subunit">
    <text evidence="9">Heterodimer composed of 2 chains; the small (or glutamine) chain promotes the hydrolysis of glutamine to ammonia, which is used by the large (or ammonia) chain to synthesize carbamoyl phosphate.</text>
</comment>
<dbReference type="PRINTS" id="PR00097">
    <property type="entry name" value="ANTSNTHASEII"/>
</dbReference>
<dbReference type="PRINTS" id="PR00096">
    <property type="entry name" value="GATASE"/>
</dbReference>
<dbReference type="GO" id="GO:0005524">
    <property type="term" value="F:ATP binding"/>
    <property type="evidence" value="ECO:0007669"/>
    <property type="project" value="UniProtKB-UniRule"/>
</dbReference>
<dbReference type="UniPathway" id="UPA00070">
    <property type="reaction ID" value="UER00115"/>
</dbReference>
<dbReference type="PANTHER" id="PTHR43418">
    <property type="entry name" value="MULTIFUNCTIONAL TRYPTOPHAN BIOSYNTHESIS PROTEIN-RELATED"/>
    <property type="match status" value="1"/>
</dbReference>
<evidence type="ECO:0000313" key="14">
    <source>
        <dbReference type="EMBL" id="ARO91029.1"/>
    </source>
</evidence>
<keyword evidence="8 12" id="KW-0665">Pyrimidine biosynthesis</keyword>
<reference evidence="14" key="1">
    <citation type="submission" date="2017-03" db="EMBL/GenBank/DDBJ databases">
        <title>The new red algal subphylum Proteorhodophytina comprises the largest and most divergent plastid genomes known.</title>
        <authorList>
            <person name="Munoz-Gomez S.A."/>
            <person name="Mejia-Franco F.G."/>
            <person name="Durnin K."/>
            <person name="Morgan C."/>
            <person name="Grisdale C.J."/>
            <person name="Archibald J.M."/>
            <person name="Slamovits C.H."/>
        </authorList>
    </citation>
    <scope>NUCLEOTIDE SEQUENCE</scope>
    <source>
        <strain evidence="14">UTEX LB2060</strain>
    </source>
</reference>
<sequence length="392" mass="44868">MEKKKAILLLEDGSIYRGWSLSKKNTSVGEIVFNTGMTGYQEILTDPSYTGQIINFCYPEFGNTGINSEDNESQKPRIKGVIIKNVSRNPSNWRQENSILEYLDSHNILTIHGIDTRKLTKHIRTKGVMNCIISNEILDYPILMGKLRQVPSMTGLDLVNDITTEYNYNYNNQEKLYRKWYSWEKNYLRQEDKGKNLSVLIIDFGFKKNIAECLAKYNCSIKIISCKASIDKIIDYKPDGILLSNGPGDPAMVSYSIPIIQEIIKNKIPIFGICMGHQLLSLALGYQTFKLKFGHRGLNHPCGYNQKVEITSQNHGFAIQTESKQEGFLETAHLNLNDITIAGLNHKKMPIFSVQYHPEASPGPHDTEYLFYNFIEIIRNEKIKKIQLQELQ</sequence>
<dbReference type="Pfam" id="PF00117">
    <property type="entry name" value="GATase"/>
    <property type="match status" value="1"/>
</dbReference>
<comment type="similarity">
    <text evidence="3 12">Belongs to the CarA family.</text>
</comment>
<evidence type="ECO:0000259" key="13">
    <source>
        <dbReference type="SMART" id="SM01097"/>
    </source>
</evidence>
<dbReference type="GO" id="GO:0044205">
    <property type="term" value="P:'de novo' UMP biosynthetic process"/>
    <property type="evidence" value="ECO:0007669"/>
    <property type="project" value="UniProtKB-UniRule"/>
</dbReference>
<evidence type="ECO:0000256" key="5">
    <source>
        <dbReference type="ARBA" id="ARBA00022741"/>
    </source>
</evidence>
<name>A0A1X9PU50_9RHOD</name>
<evidence type="ECO:0000256" key="3">
    <source>
        <dbReference type="ARBA" id="ARBA00007800"/>
    </source>
</evidence>
<dbReference type="EMBL" id="KY709211">
    <property type="protein sequence ID" value="ARO91029.1"/>
    <property type="molecule type" value="Genomic_DNA"/>
</dbReference>
<feature type="binding site" evidence="12">
    <location>
        <position position="246"/>
    </location>
    <ligand>
        <name>L-glutamine</name>
        <dbReference type="ChEBI" id="CHEBI:58359"/>
    </ligand>
</feature>
<protein>
    <recommendedName>
        <fullName evidence="12">Carbamoyl phosphate synthase small chain</fullName>
        <ecNumber evidence="12">6.3.5.5</ecNumber>
    </recommendedName>
    <alternativeName>
        <fullName evidence="12">Carbamoyl phosphate synthetase glutamine chain</fullName>
    </alternativeName>
</protein>
<feature type="binding site" evidence="12">
    <location>
        <position position="248"/>
    </location>
    <ligand>
        <name>L-glutamine</name>
        <dbReference type="ChEBI" id="CHEBI:58359"/>
    </ligand>
</feature>
<evidence type="ECO:0000256" key="2">
    <source>
        <dbReference type="ARBA" id="ARBA00005077"/>
    </source>
</evidence>
<dbReference type="SMART" id="SM01097">
    <property type="entry name" value="CPSase_sm_chain"/>
    <property type="match status" value="1"/>
</dbReference>
<gene>
    <name evidence="12 14" type="primary">carA</name>
</gene>
<evidence type="ECO:0000256" key="7">
    <source>
        <dbReference type="ARBA" id="ARBA00022962"/>
    </source>
</evidence>
<comment type="catalytic activity">
    <reaction evidence="11 12">
        <text>L-glutamine + H2O = L-glutamate + NH4(+)</text>
        <dbReference type="Rhea" id="RHEA:15889"/>
        <dbReference type="ChEBI" id="CHEBI:15377"/>
        <dbReference type="ChEBI" id="CHEBI:28938"/>
        <dbReference type="ChEBI" id="CHEBI:29985"/>
        <dbReference type="ChEBI" id="CHEBI:58359"/>
    </reaction>
</comment>
<dbReference type="GO" id="GO:0006526">
    <property type="term" value="P:L-arginine biosynthetic process"/>
    <property type="evidence" value="ECO:0007669"/>
    <property type="project" value="UniProtKB-UniRule"/>
</dbReference>
<comment type="pathway">
    <text evidence="1 12">Pyrimidine metabolism; UMP biosynthesis via de novo pathway; (S)-dihydroorotate from bicarbonate: step 1/3.</text>
</comment>
<feature type="active site" evidence="12">
    <location>
        <position position="357"/>
    </location>
</feature>
<feature type="binding site" evidence="12">
    <location>
        <position position="316"/>
    </location>
    <ligand>
        <name>L-glutamine</name>
        <dbReference type="ChEBI" id="CHEBI:58359"/>
    </ligand>
</feature>
<dbReference type="GO" id="GO:0006541">
    <property type="term" value="P:glutamine metabolic process"/>
    <property type="evidence" value="ECO:0007669"/>
    <property type="project" value="InterPro"/>
</dbReference>
<dbReference type="InterPro" id="IPR017926">
    <property type="entry name" value="GATASE"/>
</dbReference>
<dbReference type="UniPathway" id="UPA00068">
    <property type="reaction ID" value="UER00171"/>
</dbReference>
<dbReference type="AlphaFoldDB" id="A0A1X9PU50"/>
<dbReference type="PANTHER" id="PTHR43418:SF7">
    <property type="entry name" value="CARBAMOYL-PHOSPHATE SYNTHASE SMALL CHAIN"/>
    <property type="match status" value="1"/>
</dbReference>
<dbReference type="GO" id="GO:0004359">
    <property type="term" value="F:glutaminase activity"/>
    <property type="evidence" value="ECO:0007669"/>
    <property type="project" value="RHEA"/>
</dbReference>
<evidence type="ECO:0000256" key="8">
    <source>
        <dbReference type="ARBA" id="ARBA00022975"/>
    </source>
</evidence>
<keyword evidence="6 12" id="KW-0067">ATP-binding</keyword>
<dbReference type="Pfam" id="PF00988">
    <property type="entry name" value="CPSase_sm_chain"/>
    <property type="match status" value="1"/>
</dbReference>
<feature type="domain" description="Carbamoyl-phosphate synthase small subunit N-terminal" evidence="13">
    <location>
        <begin position="4"/>
        <end position="134"/>
    </location>
</feature>
<dbReference type="CDD" id="cd01744">
    <property type="entry name" value="GATase1_CPSase"/>
    <property type="match status" value="1"/>
</dbReference>
<comment type="subcellular location">
    <subcellularLocation>
        <location evidence="12">Plastid</location>
        <location evidence="12">Chloroplast</location>
    </subcellularLocation>
</comment>
<dbReference type="InterPro" id="IPR002474">
    <property type="entry name" value="CarbamoylP_synth_ssu_N"/>
</dbReference>
<keyword evidence="5 12" id="KW-0547">Nucleotide-binding</keyword>
<comment type="pathway">
    <text evidence="2 12">Amino-acid biosynthesis; L-arginine biosynthesis; carbamoyl phosphate from bicarbonate: step 1/1.</text>
</comment>
<keyword evidence="4 12" id="KW-0436">Ligase</keyword>
<feature type="binding site" evidence="12">
    <location>
        <position position="317"/>
    </location>
    <ligand>
        <name>L-glutamine</name>
        <dbReference type="ChEBI" id="CHEBI:58359"/>
    </ligand>
</feature>
<evidence type="ECO:0000256" key="4">
    <source>
        <dbReference type="ARBA" id="ARBA00022598"/>
    </source>
</evidence>
<geneLocation type="chloroplast" evidence="14"/>
<dbReference type="InterPro" id="IPR035686">
    <property type="entry name" value="CPSase_GATase1"/>
</dbReference>
<dbReference type="PROSITE" id="PS51273">
    <property type="entry name" value="GATASE_TYPE_1"/>
    <property type="match status" value="1"/>
</dbReference>
<evidence type="ECO:0000256" key="11">
    <source>
        <dbReference type="ARBA" id="ARBA00049285"/>
    </source>
</evidence>
<keyword evidence="14" id="KW-0934">Plastid</keyword>
<feature type="binding site" evidence="12">
    <location>
        <position position="278"/>
    </location>
    <ligand>
        <name>L-glutamine</name>
        <dbReference type="ChEBI" id="CHEBI:58359"/>
    </ligand>
</feature>
<feature type="binding site" evidence="12">
    <location>
        <position position="48"/>
    </location>
    <ligand>
        <name>L-glutamine</name>
        <dbReference type="ChEBI" id="CHEBI:58359"/>
    </ligand>
</feature>
<dbReference type="InterPro" id="IPR029062">
    <property type="entry name" value="Class_I_gatase-like"/>
</dbReference>
<proteinExistence type="inferred from homology"/>
<dbReference type="EC" id="6.3.5.5" evidence="12"/>
<accession>A0A1X9PU50</accession>
<feature type="active site" evidence="12">
    <location>
        <position position="359"/>
    </location>
</feature>
<feature type="binding site" evidence="12">
    <location>
        <position position="275"/>
    </location>
    <ligand>
        <name>L-glutamine</name>
        <dbReference type="ChEBI" id="CHEBI:58359"/>
    </ligand>
</feature>
<keyword evidence="12" id="KW-0055">Arginine biosynthesis</keyword>
<dbReference type="InterPro" id="IPR006274">
    <property type="entry name" value="CarbamoylP_synth_ssu"/>
</dbReference>
<dbReference type="HAMAP" id="MF_01209">
    <property type="entry name" value="CPSase_S_chain"/>
    <property type="match status" value="1"/>
</dbReference>
<comment type="catalytic activity">
    <reaction evidence="10 12">
        <text>hydrogencarbonate + L-glutamine + 2 ATP + H2O = carbamoyl phosphate + L-glutamate + 2 ADP + phosphate + 2 H(+)</text>
        <dbReference type="Rhea" id="RHEA:18633"/>
        <dbReference type="ChEBI" id="CHEBI:15377"/>
        <dbReference type="ChEBI" id="CHEBI:15378"/>
        <dbReference type="ChEBI" id="CHEBI:17544"/>
        <dbReference type="ChEBI" id="CHEBI:29985"/>
        <dbReference type="ChEBI" id="CHEBI:30616"/>
        <dbReference type="ChEBI" id="CHEBI:43474"/>
        <dbReference type="ChEBI" id="CHEBI:58228"/>
        <dbReference type="ChEBI" id="CHEBI:58359"/>
        <dbReference type="ChEBI" id="CHEBI:456216"/>
        <dbReference type="EC" id="6.3.5.5"/>
    </reaction>
</comment>
<keyword evidence="12" id="KW-0028">Amino-acid biosynthesis</keyword>
<evidence type="ECO:0000256" key="6">
    <source>
        <dbReference type="ARBA" id="ARBA00022840"/>
    </source>
</evidence>
<comment type="subunit">
    <text evidence="12">Composed of two chains; the small (or glutamine) chain promotes the hydrolysis of glutamine to ammonia, which is used by the large (or ammonia) chain to synthesize carbamoyl phosphate. Tetramer of heterodimers (alpha,beta)4.</text>
</comment>
<feature type="region of interest" description="CPSase" evidence="12">
    <location>
        <begin position="1"/>
        <end position="195"/>
    </location>
</feature>
<dbReference type="SUPFAM" id="SSF52021">
    <property type="entry name" value="Carbamoyl phosphate synthetase, small subunit N-terminal domain"/>
    <property type="match status" value="1"/>
</dbReference>
<keyword evidence="7 12" id="KW-0315">Glutamine amidotransferase</keyword>
<dbReference type="NCBIfam" id="NF009475">
    <property type="entry name" value="PRK12838.1"/>
    <property type="match status" value="1"/>
</dbReference>
<dbReference type="Gene3D" id="3.40.50.880">
    <property type="match status" value="1"/>
</dbReference>
<dbReference type="InterPro" id="IPR036480">
    <property type="entry name" value="CarbP_synth_ssu_N_sf"/>
</dbReference>
<comment type="function">
    <text evidence="12">Small subunit of the glutamine-dependent carbamoyl phosphate synthetase (CPSase). CPSase catalyzes the formation of carbamoyl phosphate from the ammonia moiety of glutamine, carbonate, and phosphate donated by ATP, constituting the first step of 2 biosynthetic pathways, one leading to arginine and/or urea and the other to pyrimidine nucleotides. The small subunit (glutamine amidotransferase) binds and cleaves glutamine to supply the large subunit with the substrate ammonia.</text>
</comment>
<organism evidence="14">
    <name type="scientific">Flintiella sanguinaria</name>
    <dbReference type="NCBI Taxonomy" id="101926"/>
    <lineage>
        <taxon>Eukaryota</taxon>
        <taxon>Rhodophyta</taxon>
        <taxon>Bangiophyceae</taxon>
        <taxon>Porphyridiales</taxon>
        <taxon>Porphyridiaceae</taxon>
        <taxon>Flintiella</taxon>
    </lineage>
</organism>
<dbReference type="InterPro" id="IPR050472">
    <property type="entry name" value="Anth_synth/Amidotransfase"/>
</dbReference>
<dbReference type="NCBIfam" id="TIGR01368">
    <property type="entry name" value="CPSaseIIsmall"/>
    <property type="match status" value="1"/>
</dbReference>
<evidence type="ECO:0000256" key="1">
    <source>
        <dbReference type="ARBA" id="ARBA00004812"/>
    </source>
</evidence>
<evidence type="ECO:0000256" key="10">
    <source>
        <dbReference type="ARBA" id="ARBA00048816"/>
    </source>
</evidence>
<evidence type="ECO:0000256" key="9">
    <source>
        <dbReference type="ARBA" id="ARBA00044031"/>
    </source>
</evidence>
<dbReference type="GO" id="GO:0006207">
    <property type="term" value="P:'de novo' pyrimidine nucleobase biosynthetic process"/>
    <property type="evidence" value="ECO:0007669"/>
    <property type="project" value="InterPro"/>
</dbReference>